<gene>
    <name evidence="2" type="ORF">PR048_020337</name>
</gene>
<organism evidence="2 3">
    <name type="scientific">Dryococelus australis</name>
    <dbReference type="NCBI Taxonomy" id="614101"/>
    <lineage>
        <taxon>Eukaryota</taxon>
        <taxon>Metazoa</taxon>
        <taxon>Ecdysozoa</taxon>
        <taxon>Arthropoda</taxon>
        <taxon>Hexapoda</taxon>
        <taxon>Insecta</taxon>
        <taxon>Pterygota</taxon>
        <taxon>Neoptera</taxon>
        <taxon>Polyneoptera</taxon>
        <taxon>Phasmatodea</taxon>
        <taxon>Verophasmatodea</taxon>
        <taxon>Anareolatae</taxon>
        <taxon>Phasmatidae</taxon>
        <taxon>Eurycanthinae</taxon>
        <taxon>Dryococelus</taxon>
    </lineage>
</organism>
<protein>
    <recommendedName>
        <fullName evidence="1">Retrovirus-related Pol polyprotein from transposon TNT 1-94-like beta-barrel domain-containing protein</fullName>
    </recommendedName>
</protein>
<dbReference type="InterPro" id="IPR054722">
    <property type="entry name" value="PolX-like_BBD"/>
</dbReference>
<feature type="domain" description="Retrovirus-related Pol polyprotein from transposon TNT 1-94-like beta-barrel" evidence="1">
    <location>
        <begin position="1"/>
        <end position="69"/>
    </location>
</feature>
<evidence type="ECO:0000259" key="1">
    <source>
        <dbReference type="Pfam" id="PF22936"/>
    </source>
</evidence>
<reference evidence="2 3" key="1">
    <citation type="submission" date="2023-02" db="EMBL/GenBank/DDBJ databases">
        <title>LHISI_Scaffold_Assembly.</title>
        <authorList>
            <person name="Stuart O.P."/>
            <person name="Cleave R."/>
            <person name="Magrath M.J.L."/>
            <person name="Mikheyev A.S."/>
        </authorList>
    </citation>
    <scope>NUCLEOTIDE SEQUENCE [LARGE SCALE GENOMIC DNA]</scope>
    <source>
        <strain evidence="2">Daus_M_001</strain>
        <tissue evidence="2">Leg muscle</tissue>
    </source>
</reference>
<keyword evidence="3" id="KW-1185">Reference proteome</keyword>
<sequence length="234" mass="26776">MTLKKDWLIDFQGDSHIKVTVANAESVLSEGVSNVEVKTLYRNKVIQDTVLVPGIKTNLLSVSKIAEKGHCVVFNERNCTIYSDDNIVATATKMKDLYVLNTCQESVYMSKGQSTNRYSEIVEEIKAARDKRKNGILLLAKDCRHLKRFDVIYFGNNEKLINAIEESNSEIKYYCRVGEMFDIIECAHHKLGHKKEKAMEVELKRNYANITREVINAYLNLCEPYTLKKKAKGK</sequence>
<dbReference type="Proteomes" id="UP001159363">
    <property type="component" value="Chromosome 6"/>
</dbReference>
<comment type="caution">
    <text evidence="2">The sequence shown here is derived from an EMBL/GenBank/DDBJ whole genome shotgun (WGS) entry which is preliminary data.</text>
</comment>
<accession>A0ABQ9H615</accession>
<dbReference type="Pfam" id="PF22936">
    <property type="entry name" value="Pol_BBD"/>
    <property type="match status" value="1"/>
</dbReference>
<name>A0ABQ9H615_9NEOP</name>
<evidence type="ECO:0000313" key="2">
    <source>
        <dbReference type="EMBL" id="KAJ8879729.1"/>
    </source>
</evidence>
<evidence type="ECO:0000313" key="3">
    <source>
        <dbReference type="Proteomes" id="UP001159363"/>
    </source>
</evidence>
<dbReference type="EMBL" id="JARBHB010000007">
    <property type="protein sequence ID" value="KAJ8879729.1"/>
    <property type="molecule type" value="Genomic_DNA"/>
</dbReference>
<proteinExistence type="predicted"/>